<evidence type="ECO:0000313" key="2">
    <source>
        <dbReference type="Proteomes" id="UP000012128"/>
    </source>
</evidence>
<reference evidence="1 2" key="1">
    <citation type="submission" date="2013-01" db="EMBL/GenBank/DDBJ databases">
        <authorList>
            <person name="Harkins D.M."/>
            <person name="Durkin A.S."/>
            <person name="Brinkac L.M."/>
            <person name="Haft D.H."/>
            <person name="Selengut J.D."/>
            <person name="Sanka R."/>
            <person name="DePew J."/>
            <person name="Purushe J."/>
            <person name="Hospenthal D.R."/>
            <person name="Murray C.K."/>
            <person name="Pimentel G."/>
            <person name="Wasfy M."/>
            <person name="Parker T."/>
            <person name="Miller R.S."/>
            <person name="Vinetz J.M."/>
            <person name="Sutton G.G."/>
            <person name="Nierman W.C."/>
            <person name="Fouts D.E."/>
        </authorList>
    </citation>
    <scope>NUCLEOTIDE SEQUENCE [LARGE SCALE GENOMIC DNA]</scope>
    <source>
        <strain evidence="1 2">2006001854</strain>
    </source>
</reference>
<gene>
    <name evidence="1" type="ORF">LEP1GSC037_4925</name>
</gene>
<sequence>MLIIGHSETLFGISESYKFLGHTVYQKNLWSNFKMKSFDLSLGNI</sequence>
<accession>M6GJV8</accession>
<comment type="caution">
    <text evidence="1">The sequence shown here is derived from an EMBL/GenBank/DDBJ whole genome shotgun (WGS) entry which is preliminary data.</text>
</comment>
<evidence type="ECO:0000313" key="1">
    <source>
        <dbReference type="EMBL" id="EMM82834.1"/>
    </source>
</evidence>
<organism evidence="1 2">
    <name type="scientific">Leptospira interrogans str. 2006001854</name>
    <dbReference type="NCBI Taxonomy" id="1001590"/>
    <lineage>
        <taxon>Bacteria</taxon>
        <taxon>Pseudomonadati</taxon>
        <taxon>Spirochaetota</taxon>
        <taxon>Spirochaetia</taxon>
        <taxon>Leptospirales</taxon>
        <taxon>Leptospiraceae</taxon>
        <taxon>Leptospira</taxon>
    </lineage>
</organism>
<name>M6GJV8_LEPIR</name>
<dbReference type="EMBL" id="AFLW02000077">
    <property type="protein sequence ID" value="EMM82834.1"/>
    <property type="molecule type" value="Genomic_DNA"/>
</dbReference>
<dbReference type="Proteomes" id="UP000012128">
    <property type="component" value="Unassembled WGS sequence"/>
</dbReference>
<protein>
    <submittedName>
        <fullName evidence="1">Uncharacterized protein</fullName>
    </submittedName>
</protein>
<dbReference type="AlphaFoldDB" id="M6GJV8"/>
<proteinExistence type="predicted"/>